<gene>
    <name evidence="2" type="ORF">AVEN_111331_1</name>
</gene>
<name>A0A4Y2GJS8_ARAVE</name>
<protein>
    <recommendedName>
        <fullName evidence="1">RNase H type-1 domain-containing protein</fullName>
    </recommendedName>
</protein>
<dbReference type="InterPro" id="IPR012337">
    <property type="entry name" value="RNaseH-like_sf"/>
</dbReference>
<comment type="caution">
    <text evidence="2">The sequence shown here is derived from an EMBL/GenBank/DDBJ whole genome shotgun (WGS) entry which is preliminary data.</text>
</comment>
<reference evidence="2 3" key="1">
    <citation type="journal article" date="2019" name="Sci. Rep.">
        <title>Orb-weaving spider Araneus ventricosus genome elucidates the spidroin gene catalogue.</title>
        <authorList>
            <person name="Kono N."/>
            <person name="Nakamura H."/>
            <person name="Ohtoshi R."/>
            <person name="Moran D.A.P."/>
            <person name="Shinohara A."/>
            <person name="Yoshida Y."/>
            <person name="Fujiwara M."/>
            <person name="Mori M."/>
            <person name="Tomita M."/>
            <person name="Arakawa K."/>
        </authorList>
    </citation>
    <scope>NUCLEOTIDE SEQUENCE [LARGE SCALE GENOMIC DNA]</scope>
</reference>
<dbReference type="EMBL" id="BGPR01001401">
    <property type="protein sequence ID" value="GBM52985.1"/>
    <property type="molecule type" value="Genomic_DNA"/>
</dbReference>
<dbReference type="InterPro" id="IPR002156">
    <property type="entry name" value="RNaseH_domain"/>
</dbReference>
<dbReference type="Proteomes" id="UP000499080">
    <property type="component" value="Unassembled WGS sequence"/>
</dbReference>
<organism evidence="2 3">
    <name type="scientific">Araneus ventricosus</name>
    <name type="common">Orbweaver spider</name>
    <name type="synonym">Epeira ventricosa</name>
    <dbReference type="NCBI Taxonomy" id="182803"/>
    <lineage>
        <taxon>Eukaryota</taxon>
        <taxon>Metazoa</taxon>
        <taxon>Ecdysozoa</taxon>
        <taxon>Arthropoda</taxon>
        <taxon>Chelicerata</taxon>
        <taxon>Arachnida</taxon>
        <taxon>Araneae</taxon>
        <taxon>Araneomorphae</taxon>
        <taxon>Entelegynae</taxon>
        <taxon>Araneoidea</taxon>
        <taxon>Araneidae</taxon>
        <taxon>Araneus</taxon>
    </lineage>
</organism>
<dbReference type="Gene3D" id="3.30.420.10">
    <property type="entry name" value="Ribonuclease H-like superfamily/Ribonuclease H"/>
    <property type="match status" value="1"/>
</dbReference>
<dbReference type="GO" id="GO:0004523">
    <property type="term" value="F:RNA-DNA hybrid ribonuclease activity"/>
    <property type="evidence" value="ECO:0007669"/>
    <property type="project" value="InterPro"/>
</dbReference>
<dbReference type="PROSITE" id="PS50879">
    <property type="entry name" value="RNASE_H_1"/>
    <property type="match status" value="1"/>
</dbReference>
<accession>A0A4Y2GJS8</accession>
<proteinExistence type="predicted"/>
<evidence type="ECO:0000259" key="1">
    <source>
        <dbReference type="PROSITE" id="PS50879"/>
    </source>
</evidence>
<dbReference type="InterPro" id="IPR036397">
    <property type="entry name" value="RNaseH_sf"/>
</dbReference>
<feature type="domain" description="RNase H type-1" evidence="1">
    <location>
        <begin position="100"/>
        <end position="229"/>
    </location>
</feature>
<sequence>MRRKHSSIQRPFLLHISVAYRTTPTAALQTIFRLPPIHMQLQFKARFTLIYRLRISLPPTITDSQLQDLEMKATGWSIHPSQHPKQNQISLEGGEANIARKDFINIFTDGSKTEHGVGAALCVLTNDIWAYLWSAKLNDSNTVFQTELTALHEAAIYASHLPNHNTSKIHVGNRASIMASSNSKSTSETARQVFKILLTNPRIKVPWVKAYAGNIGNERADQLAKDATQHGQPYSFIKLPKPHIKGLLRKSMLEEWQTLWKNGDTGRKIYNILPSVSLRPTNCIREDVIFFFQHGPFPAYLERFHLSDSDFCSCGVIGTDFTMPRRVFPQRLGI</sequence>
<evidence type="ECO:0000313" key="2">
    <source>
        <dbReference type="EMBL" id="GBM52985.1"/>
    </source>
</evidence>
<dbReference type="OrthoDB" id="6433533at2759"/>
<dbReference type="CDD" id="cd09276">
    <property type="entry name" value="Rnase_HI_RT_non_LTR"/>
    <property type="match status" value="1"/>
</dbReference>
<dbReference type="SUPFAM" id="SSF53098">
    <property type="entry name" value="Ribonuclease H-like"/>
    <property type="match status" value="1"/>
</dbReference>
<evidence type="ECO:0000313" key="3">
    <source>
        <dbReference type="Proteomes" id="UP000499080"/>
    </source>
</evidence>
<dbReference type="AlphaFoldDB" id="A0A4Y2GJS8"/>
<dbReference type="GO" id="GO:0003676">
    <property type="term" value="F:nucleic acid binding"/>
    <property type="evidence" value="ECO:0007669"/>
    <property type="project" value="InterPro"/>
</dbReference>
<dbReference type="Pfam" id="PF00075">
    <property type="entry name" value="RNase_H"/>
    <property type="match status" value="1"/>
</dbReference>
<keyword evidence="3" id="KW-1185">Reference proteome</keyword>